<name>S8EAQ4_9LAMI</name>
<comment type="caution">
    <text evidence="7">The sequence shown here is derived from an EMBL/GenBank/DDBJ whole genome shotgun (WGS) entry which is preliminary data.</text>
</comment>
<evidence type="ECO:0000256" key="5">
    <source>
        <dbReference type="SAM" id="SignalP"/>
    </source>
</evidence>
<dbReference type="InterPro" id="IPR033121">
    <property type="entry name" value="PEPTIDASE_A1"/>
</dbReference>
<reference evidence="7 8" key="1">
    <citation type="journal article" date="2013" name="BMC Genomics">
        <title>The miniature genome of a carnivorous plant Genlisea aurea contains a low number of genes and short non-coding sequences.</title>
        <authorList>
            <person name="Leushkin E.V."/>
            <person name="Sutormin R.A."/>
            <person name="Nabieva E.R."/>
            <person name="Penin A.A."/>
            <person name="Kondrashov A.S."/>
            <person name="Logacheva M.D."/>
        </authorList>
    </citation>
    <scope>NUCLEOTIDE SEQUENCE [LARGE SCALE GENOMIC DNA]</scope>
</reference>
<evidence type="ECO:0000256" key="4">
    <source>
        <dbReference type="ARBA" id="ARBA00022729"/>
    </source>
</evidence>
<dbReference type="GO" id="GO:0004190">
    <property type="term" value="F:aspartic-type endopeptidase activity"/>
    <property type="evidence" value="ECO:0007669"/>
    <property type="project" value="InterPro"/>
</dbReference>
<dbReference type="InterPro" id="IPR021109">
    <property type="entry name" value="Peptidase_aspartic_dom_sf"/>
</dbReference>
<evidence type="ECO:0000313" key="7">
    <source>
        <dbReference type="EMBL" id="EPS72958.1"/>
    </source>
</evidence>
<evidence type="ECO:0000256" key="3">
    <source>
        <dbReference type="ARBA" id="ARBA00022525"/>
    </source>
</evidence>
<dbReference type="PROSITE" id="PS51767">
    <property type="entry name" value="PEPTIDASE_A1"/>
    <property type="match status" value="1"/>
</dbReference>
<dbReference type="AlphaFoldDB" id="S8EAQ4"/>
<dbReference type="FunFam" id="2.40.70.10:FF:000045">
    <property type="entry name" value="Basic 7S globulin"/>
    <property type="match status" value="1"/>
</dbReference>
<keyword evidence="8" id="KW-1185">Reference proteome</keyword>
<dbReference type="Proteomes" id="UP000015453">
    <property type="component" value="Unassembled WGS sequence"/>
</dbReference>
<comment type="similarity">
    <text evidence="2">Belongs to the peptidase A1 family.</text>
</comment>
<feature type="signal peptide" evidence="5">
    <location>
        <begin position="1"/>
        <end position="15"/>
    </location>
</feature>
<dbReference type="PANTHER" id="PTHR47965:SF22">
    <property type="entry name" value="EUKARYOTIC ASPARTYL PROTEASE FAMILY PROTEIN"/>
    <property type="match status" value="1"/>
</dbReference>
<dbReference type="GO" id="GO:0006508">
    <property type="term" value="P:proteolysis"/>
    <property type="evidence" value="ECO:0007669"/>
    <property type="project" value="InterPro"/>
</dbReference>
<organism evidence="7 8">
    <name type="scientific">Genlisea aurea</name>
    <dbReference type="NCBI Taxonomy" id="192259"/>
    <lineage>
        <taxon>Eukaryota</taxon>
        <taxon>Viridiplantae</taxon>
        <taxon>Streptophyta</taxon>
        <taxon>Embryophyta</taxon>
        <taxon>Tracheophyta</taxon>
        <taxon>Spermatophyta</taxon>
        <taxon>Magnoliopsida</taxon>
        <taxon>eudicotyledons</taxon>
        <taxon>Gunneridae</taxon>
        <taxon>Pentapetalae</taxon>
        <taxon>asterids</taxon>
        <taxon>lamiids</taxon>
        <taxon>Lamiales</taxon>
        <taxon>Lentibulariaceae</taxon>
        <taxon>Genlisea</taxon>
    </lineage>
</organism>
<evidence type="ECO:0000313" key="8">
    <source>
        <dbReference type="Proteomes" id="UP000015453"/>
    </source>
</evidence>
<proteinExistence type="inferred from homology"/>
<dbReference type="InterPro" id="IPR032799">
    <property type="entry name" value="TAXi_C"/>
</dbReference>
<feature type="domain" description="Peptidase A1" evidence="6">
    <location>
        <begin position="37"/>
        <end position="403"/>
    </location>
</feature>
<dbReference type="InterPro" id="IPR033868">
    <property type="entry name" value="Xylanase_inhibitor_I-like"/>
</dbReference>
<dbReference type="EMBL" id="AUSU01000625">
    <property type="protein sequence ID" value="EPS72958.1"/>
    <property type="molecule type" value="Genomic_DNA"/>
</dbReference>
<keyword evidence="4 5" id="KW-0732">Signal</keyword>
<feature type="chain" id="PRO_5013153038" description="Peptidase A1 domain-containing protein" evidence="5">
    <location>
        <begin position="16"/>
        <end position="422"/>
    </location>
</feature>
<dbReference type="InterPro" id="IPR001461">
    <property type="entry name" value="Aspartic_peptidase_A1"/>
</dbReference>
<dbReference type="PANTHER" id="PTHR47965">
    <property type="entry name" value="ASPARTYL PROTEASE-RELATED"/>
    <property type="match status" value="1"/>
</dbReference>
<dbReference type="CDD" id="cd05489">
    <property type="entry name" value="xylanase_inhibitor_I_like"/>
    <property type="match status" value="1"/>
</dbReference>
<protein>
    <recommendedName>
        <fullName evidence="6">Peptidase A1 domain-containing protein</fullName>
    </recommendedName>
</protein>
<dbReference type="OrthoDB" id="1904546at2759"/>
<accession>S8EAQ4</accession>
<comment type="subcellular location">
    <subcellularLocation>
        <location evidence="1">Secreted</location>
        <location evidence="1">Extracellular space</location>
    </subcellularLocation>
</comment>
<evidence type="ECO:0000259" key="6">
    <source>
        <dbReference type="PROSITE" id="PS51767"/>
    </source>
</evidence>
<evidence type="ECO:0000256" key="1">
    <source>
        <dbReference type="ARBA" id="ARBA00004239"/>
    </source>
</evidence>
<feature type="non-terminal residue" evidence="7">
    <location>
        <position position="1"/>
    </location>
</feature>
<dbReference type="Pfam" id="PF14543">
    <property type="entry name" value="TAXi_N"/>
    <property type="match status" value="1"/>
</dbReference>
<evidence type="ECO:0000256" key="2">
    <source>
        <dbReference type="ARBA" id="ARBA00007447"/>
    </source>
</evidence>
<dbReference type="GO" id="GO:0005576">
    <property type="term" value="C:extracellular region"/>
    <property type="evidence" value="ECO:0007669"/>
    <property type="project" value="UniProtKB-SubCell"/>
</dbReference>
<dbReference type="FunFam" id="2.40.70.10:FF:000041">
    <property type="entry name" value="Basic 7S globulin"/>
    <property type="match status" value="1"/>
</dbReference>
<gene>
    <name evidence="7" type="ORF">M569_01796</name>
</gene>
<dbReference type="Gene3D" id="2.40.70.10">
    <property type="entry name" value="Acid Proteases"/>
    <property type="match status" value="2"/>
</dbReference>
<dbReference type="SUPFAM" id="SSF50630">
    <property type="entry name" value="Acid proteases"/>
    <property type="match status" value="1"/>
</dbReference>
<dbReference type="InterPro" id="IPR032861">
    <property type="entry name" value="TAXi_N"/>
</dbReference>
<sequence>LFSFLILFALTTGHASSPPRPRELLLTVRKDAATQQYVTVIRQRTPEVPVKLVVDLGGQFLWVDCDRNYISSSLRNVRCNTAECNLAGNSVACGNNGTTCSVFPGSPFLTTIGDLVEDVVSVASTDGTNPGPYATVPRFAFACGSTALLHGLARGATGIAGLGRSRIGVPLQFAADFSFGRKFAICLSSSTAADGVIFIGGGPYNLISVVPGPLGFQYTPLYVNPVSTAGTYTEGEKSTEYFIGVRSITLDINTTVPINGSLLKIDKKGYGGTKISTVNSYTVLETSIYRSLTSAFVRASAARGIRRVPGVAPFEFCFSAGNIGSTRVGPAVPYINLELDGADRPIWTIFGSNSMVSVKNDAVLCLGFLNGGANPRTAIVIGGYQIEDNLLQFDLDRSRLGFSSTLLGRETTCANFNFTVTS</sequence>
<keyword evidence="3" id="KW-0964">Secreted</keyword>
<dbReference type="Pfam" id="PF14541">
    <property type="entry name" value="TAXi_C"/>
    <property type="match status" value="1"/>
</dbReference>